<evidence type="ECO:0000256" key="1">
    <source>
        <dbReference type="SAM" id="Phobius"/>
    </source>
</evidence>
<proteinExistence type="predicted"/>
<dbReference type="Proteomes" id="UP000027093">
    <property type="component" value="Chromosome"/>
</dbReference>
<dbReference type="InterPro" id="IPR021516">
    <property type="entry name" value="DUF3179"/>
</dbReference>
<feature type="transmembrane region" description="Helical" evidence="1">
    <location>
        <begin position="150"/>
        <end position="167"/>
    </location>
</feature>
<evidence type="ECO:0000313" key="3">
    <source>
        <dbReference type="Proteomes" id="UP000027093"/>
    </source>
</evidence>
<keyword evidence="3" id="KW-1185">Reference proteome</keyword>
<evidence type="ECO:0008006" key="4">
    <source>
        <dbReference type="Google" id="ProtNLM"/>
    </source>
</evidence>
<sequence length="552" mass="60066">MNKRELWLATSLQQRRLGYMERNALAKSLLAGGITMSLYLLVVVLTTPSLPALSAIQAAFSANPVVIGGTSMAVAAQTLFASYGRSLGCNLEKRSSRFSAGSGSAVGSFFSFFSLVPLGCCGSWLLLLSFLPSVFGTAVSAFLVDYSKPLSYVATASVLGLAALNGVKLYRRISKMAPRPPAGIVKPLAILVGSIVLSVVVIASAAAAIYQQQLLSNDATAAATDDRPAAFLMVPPDKIVNGGPPRDGIPSIDNPKFVSVKDAKLEDSDLVLGLEINGDIRAYPLRIMVWHEVVNDHVGGVPVAVTYCPLCFTNQVFKRTVGDAVVEFGTSGKLYNSNLVMYDRTSESLWSQALGQGIAGKYAGVKLERVPFDLAYWKDWKELHLQSKVLSQDTGYGRPYGSDPYGDYYTSPDILFPVSHRDDRLGSKEIVIGLENSGTFKAYKLQDVEDKHVINDEIDAKPVALFSVYSFGARLFDRTLLDDDDNDGDGKVVLDFRYQDGKIMDAQTSSVWDFDGRAIEGPLKGKQLSRLPFDEGFWFEWAAFHPETELHS</sequence>
<dbReference type="Pfam" id="PF11376">
    <property type="entry name" value="DUF3179"/>
    <property type="match status" value="1"/>
</dbReference>
<evidence type="ECO:0000313" key="2">
    <source>
        <dbReference type="EMBL" id="AIC15494.1"/>
    </source>
</evidence>
<dbReference type="KEGG" id="nvn:NVIE_012610"/>
<feature type="transmembrane region" description="Helical" evidence="1">
    <location>
        <begin position="188"/>
        <end position="210"/>
    </location>
</feature>
<accession>A0A060HFW4</accession>
<dbReference type="AlphaFoldDB" id="A0A060HFW4"/>
<organism evidence="2 3">
    <name type="scientific">Nitrososphaera viennensis EN76</name>
    <dbReference type="NCBI Taxonomy" id="926571"/>
    <lineage>
        <taxon>Archaea</taxon>
        <taxon>Nitrososphaerota</taxon>
        <taxon>Nitrososphaeria</taxon>
        <taxon>Nitrososphaerales</taxon>
        <taxon>Nitrososphaeraceae</taxon>
        <taxon>Nitrososphaera</taxon>
    </lineage>
</organism>
<feature type="transmembrane region" description="Helical" evidence="1">
    <location>
        <begin position="105"/>
        <end position="130"/>
    </location>
</feature>
<dbReference type="EMBL" id="CP007536">
    <property type="protein sequence ID" value="AIC15494.1"/>
    <property type="molecule type" value="Genomic_DNA"/>
</dbReference>
<keyword evidence="1" id="KW-1133">Transmembrane helix</keyword>
<keyword evidence="1" id="KW-0812">Transmembrane</keyword>
<name>A0A060HFW4_9ARCH</name>
<gene>
    <name evidence="2" type="ORF">NVIE_012610</name>
</gene>
<dbReference type="STRING" id="926571.NVIE_012610"/>
<feature type="transmembrane region" description="Helical" evidence="1">
    <location>
        <begin position="65"/>
        <end position="84"/>
    </location>
</feature>
<dbReference type="HOGENOM" id="CLU_037493_1_0_2"/>
<protein>
    <recommendedName>
        <fullName evidence="4">DUF3179 domain-containing protein</fullName>
    </recommendedName>
</protein>
<reference evidence="2 3" key="1">
    <citation type="journal article" date="2014" name="Int. J. Syst. Evol. Microbiol.">
        <title>Nitrososphaera viennensis gen. nov., sp. nov., an aerobic and mesophilic, ammonia-oxidizing archaeon from soil and a member of the archaeal phylum Thaumarchaeota.</title>
        <authorList>
            <person name="Stieglmeier M."/>
            <person name="Klingl A."/>
            <person name="Alves R.J."/>
            <person name="Rittmann S.K."/>
            <person name="Melcher M."/>
            <person name="Leisch N."/>
            <person name="Schleper C."/>
        </authorList>
    </citation>
    <scope>NUCLEOTIDE SEQUENCE [LARGE SCALE GENOMIC DNA]</scope>
    <source>
        <strain evidence="2">EN76</strain>
    </source>
</reference>
<keyword evidence="1" id="KW-0472">Membrane</keyword>
<feature type="transmembrane region" description="Helical" evidence="1">
    <location>
        <begin position="24"/>
        <end position="45"/>
    </location>
</feature>